<evidence type="ECO:0000256" key="1">
    <source>
        <dbReference type="ARBA" id="ARBA00005417"/>
    </source>
</evidence>
<evidence type="ECO:0000313" key="8">
    <source>
        <dbReference type="Proteomes" id="UP000823863"/>
    </source>
</evidence>
<dbReference type="PROSITE" id="PS50893">
    <property type="entry name" value="ABC_TRANSPORTER_2"/>
    <property type="match status" value="1"/>
</dbReference>
<organism evidence="7 8">
    <name type="scientific">Candidatus Enterocloster excrementigallinarum</name>
    <dbReference type="NCBI Taxonomy" id="2838558"/>
    <lineage>
        <taxon>Bacteria</taxon>
        <taxon>Bacillati</taxon>
        <taxon>Bacillota</taxon>
        <taxon>Clostridia</taxon>
        <taxon>Lachnospirales</taxon>
        <taxon>Lachnospiraceae</taxon>
        <taxon>Enterocloster</taxon>
    </lineage>
</organism>
<dbReference type="CDD" id="cd03224">
    <property type="entry name" value="ABC_TM1139_LivF_branched"/>
    <property type="match status" value="1"/>
</dbReference>
<dbReference type="EMBL" id="DWWB01000051">
    <property type="protein sequence ID" value="HJC66826.1"/>
    <property type="molecule type" value="Genomic_DNA"/>
</dbReference>
<dbReference type="SMART" id="SM00382">
    <property type="entry name" value="AAA"/>
    <property type="match status" value="1"/>
</dbReference>
<reference evidence="7" key="2">
    <citation type="submission" date="2021-04" db="EMBL/GenBank/DDBJ databases">
        <authorList>
            <person name="Gilroy R."/>
        </authorList>
    </citation>
    <scope>NUCLEOTIDE SEQUENCE</scope>
    <source>
        <strain evidence="7">CHK198-12963</strain>
    </source>
</reference>
<comment type="similarity">
    <text evidence="1">Belongs to the ABC transporter superfamily.</text>
</comment>
<dbReference type="Pfam" id="PF00005">
    <property type="entry name" value="ABC_tran"/>
    <property type="match status" value="1"/>
</dbReference>
<dbReference type="GO" id="GO:0005524">
    <property type="term" value="F:ATP binding"/>
    <property type="evidence" value="ECO:0007669"/>
    <property type="project" value="UniProtKB-KW"/>
</dbReference>
<dbReference type="InterPro" id="IPR003439">
    <property type="entry name" value="ABC_transporter-like_ATP-bd"/>
</dbReference>
<accession>A0A9D2PUA8</accession>
<evidence type="ECO:0000313" key="7">
    <source>
        <dbReference type="EMBL" id="HJC66826.1"/>
    </source>
</evidence>
<reference evidence="7" key="1">
    <citation type="journal article" date="2021" name="PeerJ">
        <title>Extensive microbial diversity within the chicken gut microbiome revealed by metagenomics and culture.</title>
        <authorList>
            <person name="Gilroy R."/>
            <person name="Ravi A."/>
            <person name="Getino M."/>
            <person name="Pursley I."/>
            <person name="Horton D.L."/>
            <person name="Alikhan N.F."/>
            <person name="Baker D."/>
            <person name="Gharbi K."/>
            <person name="Hall N."/>
            <person name="Watson M."/>
            <person name="Adriaenssens E.M."/>
            <person name="Foster-Nyarko E."/>
            <person name="Jarju S."/>
            <person name="Secka A."/>
            <person name="Antonio M."/>
            <person name="Oren A."/>
            <person name="Chaudhuri R.R."/>
            <person name="La Ragione R."/>
            <person name="Hildebrand F."/>
            <person name="Pallen M.J."/>
        </authorList>
    </citation>
    <scope>NUCLEOTIDE SEQUENCE</scope>
    <source>
        <strain evidence="7">CHK198-12963</strain>
    </source>
</reference>
<keyword evidence="4 7" id="KW-0067">ATP-binding</keyword>
<gene>
    <name evidence="7" type="ORF">H9931_08930</name>
</gene>
<evidence type="ECO:0000256" key="2">
    <source>
        <dbReference type="ARBA" id="ARBA00022448"/>
    </source>
</evidence>
<dbReference type="PROSITE" id="PS00211">
    <property type="entry name" value="ABC_TRANSPORTER_1"/>
    <property type="match status" value="1"/>
</dbReference>
<proteinExistence type="inferred from homology"/>
<name>A0A9D2PUA8_9FIRM</name>
<keyword evidence="2" id="KW-0813">Transport</keyword>
<feature type="domain" description="ABC transporter" evidence="6">
    <location>
        <begin position="2"/>
        <end position="230"/>
    </location>
</feature>
<dbReference type="InterPro" id="IPR003593">
    <property type="entry name" value="AAA+_ATPase"/>
</dbReference>
<dbReference type="GO" id="GO:0015807">
    <property type="term" value="P:L-amino acid transport"/>
    <property type="evidence" value="ECO:0007669"/>
    <property type="project" value="TreeGrafter"/>
</dbReference>
<keyword evidence="5" id="KW-0029">Amino-acid transport</keyword>
<dbReference type="PANTHER" id="PTHR43820:SF4">
    <property type="entry name" value="HIGH-AFFINITY BRANCHED-CHAIN AMINO ACID TRANSPORT ATP-BINDING PROTEIN LIVF"/>
    <property type="match status" value="1"/>
</dbReference>
<dbReference type="InterPro" id="IPR052156">
    <property type="entry name" value="BCAA_Transport_ATP-bd_LivF"/>
</dbReference>
<dbReference type="InterPro" id="IPR027417">
    <property type="entry name" value="P-loop_NTPase"/>
</dbReference>
<evidence type="ECO:0000259" key="6">
    <source>
        <dbReference type="PROSITE" id="PS50893"/>
    </source>
</evidence>
<evidence type="ECO:0000256" key="5">
    <source>
        <dbReference type="ARBA" id="ARBA00022970"/>
    </source>
</evidence>
<protein>
    <submittedName>
        <fullName evidence="7">ABC transporter ATP-binding protein</fullName>
    </submittedName>
</protein>
<dbReference type="InterPro" id="IPR017871">
    <property type="entry name" value="ABC_transporter-like_CS"/>
</dbReference>
<dbReference type="Gene3D" id="3.40.50.300">
    <property type="entry name" value="P-loop containing nucleotide triphosphate hydrolases"/>
    <property type="match status" value="1"/>
</dbReference>
<sequence length="249" mass="27248">MLSIKNLSFSYGKIQAIRDVSFELEQGEIFAIVGANGAGKSSLMKCIAGLLKPQEGEIWCGETKLEAAPHKVVEQGVCLVPEGRWIFPNLTVEENLLLGGYTVKDRESGIKRAYQMFSRLEERKKQRAGTMSGGEQQMLAIARGLMANPKVLLLDEPSLGLAPLIVNDIMSIIKRINEDGISVLLVEQNARKALAIAHHACVLEQGRIVKRGTGAELAADESIVSSYLGKSKNRRRRNFDDRAGSEGNV</sequence>
<dbReference type="PANTHER" id="PTHR43820">
    <property type="entry name" value="HIGH-AFFINITY BRANCHED-CHAIN AMINO ACID TRANSPORT ATP-BINDING PROTEIN LIVF"/>
    <property type="match status" value="1"/>
</dbReference>
<comment type="caution">
    <text evidence="7">The sequence shown here is derived from an EMBL/GenBank/DDBJ whole genome shotgun (WGS) entry which is preliminary data.</text>
</comment>
<dbReference type="SUPFAM" id="SSF52540">
    <property type="entry name" value="P-loop containing nucleoside triphosphate hydrolases"/>
    <property type="match status" value="1"/>
</dbReference>
<evidence type="ECO:0000256" key="4">
    <source>
        <dbReference type="ARBA" id="ARBA00022840"/>
    </source>
</evidence>
<dbReference type="GO" id="GO:0015658">
    <property type="term" value="F:branched-chain amino acid transmembrane transporter activity"/>
    <property type="evidence" value="ECO:0007669"/>
    <property type="project" value="TreeGrafter"/>
</dbReference>
<evidence type="ECO:0000256" key="3">
    <source>
        <dbReference type="ARBA" id="ARBA00022741"/>
    </source>
</evidence>
<dbReference type="Proteomes" id="UP000823863">
    <property type="component" value="Unassembled WGS sequence"/>
</dbReference>
<dbReference type="AlphaFoldDB" id="A0A9D2PUA8"/>
<keyword evidence="3" id="KW-0547">Nucleotide-binding</keyword>
<dbReference type="GO" id="GO:0016887">
    <property type="term" value="F:ATP hydrolysis activity"/>
    <property type="evidence" value="ECO:0007669"/>
    <property type="project" value="InterPro"/>
</dbReference>